<dbReference type="InterPro" id="IPR057336">
    <property type="entry name" value="GerAC_N"/>
</dbReference>
<evidence type="ECO:0000256" key="1">
    <source>
        <dbReference type="ARBA" id="ARBA00004635"/>
    </source>
</evidence>
<feature type="domain" description="Spore germination protein N-terminal" evidence="9">
    <location>
        <begin position="27"/>
        <end position="200"/>
    </location>
</feature>
<evidence type="ECO:0000313" key="10">
    <source>
        <dbReference type="EMBL" id="KIL34170.1"/>
    </source>
</evidence>
<dbReference type="InterPro" id="IPR008844">
    <property type="entry name" value="Spore_GerAC-like"/>
</dbReference>
<keyword evidence="11" id="KW-1185">Reference proteome</keyword>
<accession>A0ABR4ZZC6</accession>
<comment type="caution">
    <text evidence="10">The sequence shown here is derived from an EMBL/GenBank/DDBJ whole genome shotgun (WGS) entry which is preliminary data.</text>
</comment>
<evidence type="ECO:0000256" key="4">
    <source>
        <dbReference type="ARBA" id="ARBA00022729"/>
    </source>
</evidence>
<organism evidence="10 11">
    <name type="scientific">Cohnella kolymensis</name>
    <dbReference type="NCBI Taxonomy" id="1590652"/>
    <lineage>
        <taxon>Bacteria</taxon>
        <taxon>Bacillati</taxon>
        <taxon>Bacillota</taxon>
        <taxon>Bacilli</taxon>
        <taxon>Bacillales</taxon>
        <taxon>Paenibacillaceae</taxon>
        <taxon>Cohnella</taxon>
    </lineage>
</organism>
<dbReference type="InterPro" id="IPR038501">
    <property type="entry name" value="Spore_GerAC_C_sf"/>
</dbReference>
<dbReference type="PANTHER" id="PTHR35789:SF1">
    <property type="entry name" value="SPORE GERMINATION PROTEIN B3"/>
    <property type="match status" value="1"/>
</dbReference>
<keyword evidence="5" id="KW-0472">Membrane</keyword>
<evidence type="ECO:0000313" key="11">
    <source>
        <dbReference type="Proteomes" id="UP000054526"/>
    </source>
</evidence>
<proteinExistence type="inferred from homology"/>
<dbReference type="RefSeq" id="WP_041067788.1">
    <property type="nucleotide sequence ID" value="NZ_JXAL01000034.1"/>
</dbReference>
<protein>
    <submittedName>
        <fullName evidence="10">Uncharacterized protein</fullName>
    </submittedName>
</protein>
<keyword evidence="4" id="KW-0732">Signal</keyword>
<keyword evidence="3" id="KW-0309">Germination</keyword>
<dbReference type="Pfam" id="PF25198">
    <property type="entry name" value="Spore_GerAC_N"/>
    <property type="match status" value="1"/>
</dbReference>
<evidence type="ECO:0000256" key="2">
    <source>
        <dbReference type="ARBA" id="ARBA00007886"/>
    </source>
</evidence>
<dbReference type="PROSITE" id="PS51257">
    <property type="entry name" value="PROKAR_LIPOPROTEIN"/>
    <property type="match status" value="1"/>
</dbReference>
<evidence type="ECO:0000259" key="8">
    <source>
        <dbReference type="Pfam" id="PF05504"/>
    </source>
</evidence>
<evidence type="ECO:0000256" key="3">
    <source>
        <dbReference type="ARBA" id="ARBA00022544"/>
    </source>
</evidence>
<dbReference type="PANTHER" id="PTHR35789">
    <property type="entry name" value="SPORE GERMINATION PROTEIN B3"/>
    <property type="match status" value="1"/>
</dbReference>
<evidence type="ECO:0000256" key="6">
    <source>
        <dbReference type="ARBA" id="ARBA00023139"/>
    </source>
</evidence>
<comment type="subcellular location">
    <subcellularLocation>
        <location evidence="1">Membrane</location>
        <topology evidence="1">Lipid-anchor</topology>
    </subcellularLocation>
</comment>
<evidence type="ECO:0000256" key="5">
    <source>
        <dbReference type="ARBA" id="ARBA00023136"/>
    </source>
</evidence>
<evidence type="ECO:0000259" key="9">
    <source>
        <dbReference type="Pfam" id="PF25198"/>
    </source>
</evidence>
<feature type="domain" description="Spore germination GerAC-like C-terminal" evidence="8">
    <location>
        <begin position="219"/>
        <end position="382"/>
    </location>
</feature>
<evidence type="ECO:0000256" key="7">
    <source>
        <dbReference type="ARBA" id="ARBA00023288"/>
    </source>
</evidence>
<dbReference type="Gene3D" id="3.30.300.210">
    <property type="entry name" value="Nutrient germinant receptor protein C, domain 3"/>
    <property type="match status" value="1"/>
</dbReference>
<dbReference type="NCBIfam" id="TIGR02887">
    <property type="entry name" value="spore_ger_x_C"/>
    <property type="match status" value="1"/>
</dbReference>
<keyword evidence="6" id="KW-0564">Palmitate</keyword>
<dbReference type="EMBL" id="JXAL01000034">
    <property type="protein sequence ID" value="KIL34170.1"/>
    <property type="molecule type" value="Genomic_DNA"/>
</dbReference>
<dbReference type="Pfam" id="PF05504">
    <property type="entry name" value="Spore_GerAC"/>
    <property type="match status" value="1"/>
</dbReference>
<sequence>MEIKTNSAFRIGLLLLVSALLLTGCWDRREINDVAFILTTAIDLEPDGKIRVSMQIPLAGQLGGPGGGGGGSGGDKTYYIDSETGNTIRDAIAKVQARSARRLYSAHRRVIIISEALARKYGIREAFEAIARFPENRITAYMIISKGKAADLVNTDPKLERFSGEAIRELAKSQGRIVINIKNVAQALSNPNTDPLLLYMGVKETEGSKDKAAQPEVLGYAHFRQEKMVDAFEGPKSNAVNWLRREPQPYDYDIRYGKGSISLEVTEGRTIIEPQFSNDGSISFNVRVMGRVAVMENLSGADLTSTRAFRGVRRAAAERIRENLMDTIRQAQQRKTDPFQLGMQIWRDYPRIWKDRYENNWRDKLSEANFDLDVQVDIVQIGYISKNIAEVTRQ</sequence>
<dbReference type="InterPro" id="IPR046953">
    <property type="entry name" value="Spore_GerAC-like_C"/>
</dbReference>
<name>A0ABR4ZZC6_9BACL</name>
<gene>
    <name evidence="10" type="ORF">SD71_21095</name>
</gene>
<reference evidence="10 11" key="1">
    <citation type="submission" date="2014-12" db="EMBL/GenBank/DDBJ databases">
        <title>Draft genome sequence of Cohnella kolymensis strain B-2846.</title>
        <authorList>
            <person name="Karlyshev A.V."/>
            <person name="Kudryashova E.B."/>
        </authorList>
    </citation>
    <scope>NUCLEOTIDE SEQUENCE [LARGE SCALE GENOMIC DNA]</scope>
    <source>
        <strain evidence="10 11">VKM B-2846</strain>
    </source>
</reference>
<keyword evidence="7" id="KW-0449">Lipoprotein</keyword>
<dbReference type="Proteomes" id="UP000054526">
    <property type="component" value="Unassembled WGS sequence"/>
</dbReference>
<comment type="similarity">
    <text evidence="2">Belongs to the GerABKC lipoprotein family.</text>
</comment>